<sequence>MSSVEQAGHLPGLPDEAIGRRIVEHRAWGETVAVALPSLSEDQARALCGHVRTRARETLRRMETARIVEAIDRASACLLDRAHPLRRKAETLLPVVTGYDRETVRLGLTSYLKTFRRPQLLRFLAEDFSNPGVLDGFQPAVKGGFVRARGPDLLLHVWAGNVPALPLWSLVAGLLVKAGTIGKLASAEPLTAGWFARLIGEADPELGECLAVTWWKGGEGGPEAVFLAQAECVMAYGGNDTLAALRAKVPVTTRFLPHGHRIGFAMIAREALNSRRAGPLARLAAHDIVRYEQQGCYAPQMLFVERGGPVAPDEFARHLAHELAALASRHPRRRLDPGEASSIAAWRSVHEMRALDGGAVLLGDPADPWSVVLLDPATGLSPSGLNRSVAVVAVDALSDVPALVAPHRAYLQSAGIAAAPATLFRLAEDLAAVGVTRISAIGRMTAPEAGWHHDGRFSLLDLVTMTEIEASAEAAAEGFAPYAD</sequence>
<keyword evidence="4" id="KW-1185">Reference proteome</keyword>
<dbReference type="GO" id="GO:0008218">
    <property type="term" value="P:bioluminescence"/>
    <property type="evidence" value="ECO:0007669"/>
    <property type="project" value="InterPro"/>
</dbReference>
<dbReference type="Pfam" id="PF05893">
    <property type="entry name" value="LuxC"/>
    <property type="match status" value="1"/>
</dbReference>
<accession>A0AA37M441</accession>
<dbReference type="CDD" id="cd07080">
    <property type="entry name" value="ALDH_Acyl-CoA-Red_LuxC"/>
    <property type="match status" value="1"/>
</dbReference>
<evidence type="ECO:0000256" key="2">
    <source>
        <dbReference type="PIRNR" id="PIRNR009414"/>
    </source>
</evidence>
<proteinExistence type="inferred from homology"/>
<organism evidence="3 4">
    <name type="scientific">Methylobacterium frigidaeris</name>
    <dbReference type="NCBI Taxonomy" id="2038277"/>
    <lineage>
        <taxon>Bacteria</taxon>
        <taxon>Pseudomonadati</taxon>
        <taxon>Pseudomonadota</taxon>
        <taxon>Alphaproteobacteria</taxon>
        <taxon>Hyphomicrobiales</taxon>
        <taxon>Methylobacteriaceae</taxon>
        <taxon>Methylobacterium</taxon>
    </lineage>
</organism>
<dbReference type="AlphaFoldDB" id="A0AA37M441"/>
<comment type="caution">
    <text evidence="3">The sequence shown here is derived from an EMBL/GenBank/DDBJ whole genome shotgun (WGS) entry which is preliminary data.</text>
</comment>
<dbReference type="SUPFAM" id="SSF53720">
    <property type="entry name" value="ALDH-like"/>
    <property type="match status" value="1"/>
</dbReference>
<protein>
    <recommendedName>
        <fullName evidence="2">Acyl-CoA reductase</fullName>
        <ecNumber evidence="2">1.2.1.50</ecNumber>
    </recommendedName>
</protein>
<gene>
    <name evidence="3" type="ORF">MPEAHAMD_2196</name>
</gene>
<evidence type="ECO:0000313" key="3">
    <source>
        <dbReference type="EMBL" id="GJD62047.1"/>
    </source>
</evidence>
<keyword evidence="2" id="KW-0560">Oxidoreductase</keyword>
<dbReference type="EC" id="1.2.1.50" evidence="2"/>
<dbReference type="InterPro" id="IPR016161">
    <property type="entry name" value="Ald_DH/histidinol_DH"/>
</dbReference>
<dbReference type="Proteomes" id="UP001055286">
    <property type="component" value="Unassembled WGS sequence"/>
</dbReference>
<dbReference type="InterPro" id="IPR008670">
    <property type="entry name" value="CoA_reduct_LuxC"/>
</dbReference>
<dbReference type="GO" id="GO:0050062">
    <property type="term" value="F:long-chain-fatty-acyl-CoA reductase activity"/>
    <property type="evidence" value="ECO:0007669"/>
    <property type="project" value="UniProtKB-EC"/>
</dbReference>
<dbReference type="EMBL" id="BPQJ01000008">
    <property type="protein sequence ID" value="GJD62047.1"/>
    <property type="molecule type" value="Genomic_DNA"/>
</dbReference>
<dbReference type="PIRSF" id="PIRSF009414">
    <property type="entry name" value="LuxC"/>
    <property type="match status" value="1"/>
</dbReference>
<evidence type="ECO:0000256" key="1">
    <source>
        <dbReference type="ARBA" id="ARBA00022857"/>
    </source>
</evidence>
<comment type="catalytic activity">
    <reaction evidence="2">
        <text>a long-chain fatty aldehyde + NADP(+) + CoA = a long-chain fatty acyl-CoA + NADPH + H(+)</text>
        <dbReference type="Rhea" id="RHEA:15437"/>
        <dbReference type="ChEBI" id="CHEBI:15378"/>
        <dbReference type="ChEBI" id="CHEBI:17176"/>
        <dbReference type="ChEBI" id="CHEBI:57287"/>
        <dbReference type="ChEBI" id="CHEBI:57783"/>
        <dbReference type="ChEBI" id="CHEBI:58349"/>
        <dbReference type="ChEBI" id="CHEBI:83139"/>
        <dbReference type="EC" id="1.2.1.50"/>
    </reaction>
</comment>
<comment type="similarity">
    <text evidence="2">Belongs to the LuxC family.</text>
</comment>
<reference evidence="3" key="1">
    <citation type="journal article" date="2016" name="Front. Microbiol.">
        <title>Genome Sequence of the Piezophilic, Mesophilic Sulfate-Reducing Bacterium Desulfovibrio indicus J2T.</title>
        <authorList>
            <person name="Cao J."/>
            <person name="Maignien L."/>
            <person name="Shao Z."/>
            <person name="Alain K."/>
            <person name="Jebbar M."/>
        </authorList>
    </citation>
    <scope>NUCLEOTIDE SEQUENCE</scope>
    <source>
        <strain evidence="3">JCM 32048</strain>
    </source>
</reference>
<reference evidence="3" key="2">
    <citation type="submission" date="2021-08" db="EMBL/GenBank/DDBJ databases">
        <authorList>
            <person name="Tani A."/>
            <person name="Ola A."/>
            <person name="Ogura Y."/>
            <person name="Katsura K."/>
            <person name="Hayashi T."/>
        </authorList>
    </citation>
    <scope>NUCLEOTIDE SEQUENCE</scope>
    <source>
        <strain evidence="3">JCM 32048</strain>
    </source>
</reference>
<evidence type="ECO:0000313" key="4">
    <source>
        <dbReference type="Proteomes" id="UP001055286"/>
    </source>
</evidence>
<name>A0AA37M441_9HYPH</name>
<dbReference type="GO" id="GO:0003995">
    <property type="term" value="F:acyl-CoA dehydrogenase activity"/>
    <property type="evidence" value="ECO:0007669"/>
    <property type="project" value="InterPro"/>
</dbReference>
<keyword evidence="1 2" id="KW-0521">NADP</keyword>